<organism evidence="2 3">
    <name type="scientific">Pseudonocardia thermophila</name>
    <dbReference type="NCBI Taxonomy" id="1848"/>
    <lineage>
        <taxon>Bacteria</taxon>
        <taxon>Bacillati</taxon>
        <taxon>Actinomycetota</taxon>
        <taxon>Actinomycetes</taxon>
        <taxon>Pseudonocardiales</taxon>
        <taxon>Pseudonocardiaceae</taxon>
        <taxon>Pseudonocardia</taxon>
    </lineage>
</organism>
<proteinExistence type="predicted"/>
<dbReference type="EMBL" id="FRAP01000012">
    <property type="protein sequence ID" value="SHK80935.1"/>
    <property type="molecule type" value="Genomic_DNA"/>
</dbReference>
<protein>
    <submittedName>
        <fullName evidence="2">Uncharacterized protein</fullName>
    </submittedName>
</protein>
<keyword evidence="1" id="KW-0812">Transmembrane</keyword>
<name>A0A1M6VHV4_PSETH</name>
<dbReference type="RefSeq" id="WP_234997314.1">
    <property type="nucleotide sequence ID" value="NZ_CALGVN010000021.1"/>
</dbReference>
<evidence type="ECO:0000313" key="3">
    <source>
        <dbReference type="Proteomes" id="UP000184363"/>
    </source>
</evidence>
<reference evidence="2 3" key="1">
    <citation type="submission" date="2016-11" db="EMBL/GenBank/DDBJ databases">
        <authorList>
            <person name="Jaros S."/>
            <person name="Januszkiewicz K."/>
            <person name="Wedrychowicz H."/>
        </authorList>
    </citation>
    <scope>NUCLEOTIDE SEQUENCE [LARGE SCALE GENOMIC DNA]</scope>
    <source>
        <strain evidence="2 3">DSM 43832</strain>
    </source>
</reference>
<evidence type="ECO:0000256" key="1">
    <source>
        <dbReference type="SAM" id="Phobius"/>
    </source>
</evidence>
<feature type="transmembrane region" description="Helical" evidence="1">
    <location>
        <begin position="15"/>
        <end position="35"/>
    </location>
</feature>
<dbReference type="Proteomes" id="UP000184363">
    <property type="component" value="Unassembled WGS sequence"/>
</dbReference>
<dbReference type="AlphaFoldDB" id="A0A1M6VHV4"/>
<sequence>MVVVGLLGQPGVDGITIRLALAALALCIWTTALALRLRSAQGRPL</sequence>
<accession>A0A1M6VHV4</accession>
<gene>
    <name evidence="2" type="ORF">SAMN05443637_112127</name>
</gene>
<evidence type="ECO:0000313" key="2">
    <source>
        <dbReference type="EMBL" id="SHK80935.1"/>
    </source>
</evidence>
<keyword evidence="3" id="KW-1185">Reference proteome</keyword>
<keyword evidence="1" id="KW-1133">Transmembrane helix</keyword>
<keyword evidence="1" id="KW-0472">Membrane</keyword>